<keyword evidence="1" id="KW-0732">Signal</keyword>
<feature type="signal peptide" evidence="1">
    <location>
        <begin position="1"/>
        <end position="20"/>
    </location>
</feature>
<keyword evidence="3" id="KW-1185">Reference proteome</keyword>
<proteinExistence type="predicted"/>
<dbReference type="EMBL" id="CP089982">
    <property type="protein sequence ID" value="WXA95102.1"/>
    <property type="molecule type" value="Genomic_DNA"/>
</dbReference>
<feature type="chain" id="PRO_5045309406" evidence="1">
    <location>
        <begin position="21"/>
        <end position="143"/>
    </location>
</feature>
<dbReference type="RefSeq" id="WP_394845710.1">
    <property type="nucleotide sequence ID" value="NZ_CP089982.1"/>
</dbReference>
<reference evidence="2 3" key="1">
    <citation type="submission" date="2021-12" db="EMBL/GenBank/DDBJ databases">
        <title>Discovery of the Pendulisporaceae a myxobacterial family with distinct sporulation behavior and unique specialized metabolism.</title>
        <authorList>
            <person name="Garcia R."/>
            <person name="Popoff A."/>
            <person name="Bader C.D."/>
            <person name="Loehr J."/>
            <person name="Walesch S."/>
            <person name="Walt C."/>
            <person name="Boldt J."/>
            <person name="Bunk B."/>
            <person name="Haeckl F.J.F.P.J."/>
            <person name="Gunesch A.P."/>
            <person name="Birkelbach J."/>
            <person name="Nuebel U."/>
            <person name="Pietschmann T."/>
            <person name="Bach T."/>
            <person name="Mueller R."/>
        </authorList>
    </citation>
    <scope>NUCLEOTIDE SEQUENCE [LARGE SCALE GENOMIC DNA]</scope>
    <source>
        <strain evidence="2 3">MSr12523</strain>
    </source>
</reference>
<organism evidence="2 3">
    <name type="scientific">Pendulispora brunnea</name>
    <dbReference type="NCBI Taxonomy" id="2905690"/>
    <lineage>
        <taxon>Bacteria</taxon>
        <taxon>Pseudomonadati</taxon>
        <taxon>Myxococcota</taxon>
        <taxon>Myxococcia</taxon>
        <taxon>Myxococcales</taxon>
        <taxon>Sorangiineae</taxon>
        <taxon>Pendulisporaceae</taxon>
        <taxon>Pendulispora</taxon>
    </lineage>
</organism>
<name>A0ABZ2K8S7_9BACT</name>
<protein>
    <submittedName>
        <fullName evidence="2">Uncharacterized protein</fullName>
    </submittedName>
</protein>
<dbReference type="Proteomes" id="UP001379533">
    <property type="component" value="Chromosome"/>
</dbReference>
<evidence type="ECO:0000313" key="3">
    <source>
        <dbReference type="Proteomes" id="UP001379533"/>
    </source>
</evidence>
<sequence>MHKTLVIAFALVGLTGTAFASEDSEDAASAFLGHWTFQSGSKVTSPCSADVVDETGKTFDITAGAAAGELVTKVQDCPLTLVETDATHARLKESTACTLSGGSSTINVTFTSAAFTLNGTTLSAELNGRSGLCTVTLKGTALK</sequence>
<evidence type="ECO:0000256" key="1">
    <source>
        <dbReference type="SAM" id="SignalP"/>
    </source>
</evidence>
<evidence type="ECO:0000313" key="2">
    <source>
        <dbReference type="EMBL" id="WXA95102.1"/>
    </source>
</evidence>
<accession>A0ABZ2K8S7</accession>
<gene>
    <name evidence="2" type="ORF">LZC95_52860</name>
</gene>